<keyword evidence="1" id="KW-0812">Transmembrane</keyword>
<keyword evidence="1" id="KW-1133">Transmembrane helix</keyword>
<reference evidence="2" key="1">
    <citation type="journal article" date="2017" name="Curr. Biol.">
        <title>A New Lineage of Eukaryotes Illuminates Early Mitochondrial Genome Reduction.</title>
        <authorList>
            <person name="Janouskovec J."/>
            <person name="Tikhonenkov D.V."/>
            <person name="Burki F."/>
            <person name="Howe A.T."/>
            <person name="Rohwer F.L."/>
            <person name="Mylnikov A.P."/>
            <person name="Keeling P.J."/>
        </authorList>
    </citation>
    <scope>NUCLEOTIDE SEQUENCE</scope>
    <source>
        <strain evidence="2">Colp-7a</strain>
    </source>
</reference>
<keyword evidence="1" id="KW-0472">Membrane</keyword>
<organism evidence="2">
    <name type="scientific">Colponema vietnamica</name>
    <dbReference type="NCBI Taxonomy" id="1492817"/>
    <lineage>
        <taxon>Eukaryota</taxon>
        <taxon>Sar</taxon>
        <taxon>Alveolata</taxon>
        <taxon>Colponemida</taxon>
        <taxon>Colponemidia</taxon>
        <taxon>Colponema</taxon>
    </lineage>
</organism>
<feature type="transmembrane region" description="Helical" evidence="1">
    <location>
        <begin position="92"/>
        <end position="111"/>
    </location>
</feature>
<gene>
    <name evidence="2" type="primary">sdh3</name>
</gene>
<evidence type="ECO:0000313" key="2">
    <source>
        <dbReference type="EMBL" id="ATY40865.1"/>
    </source>
</evidence>
<name>A0A2H4R882_9ALVE</name>
<geneLocation type="mitochondrion" evidence="2"/>
<feature type="transmembrane region" description="Helical" evidence="1">
    <location>
        <begin position="25"/>
        <end position="43"/>
    </location>
</feature>
<protein>
    <submittedName>
        <fullName evidence="2">Succinate dehydrogenase subunit 3</fullName>
    </submittedName>
</protein>
<keyword evidence="2" id="KW-0496">Mitochondrion</keyword>
<evidence type="ECO:0000256" key="1">
    <source>
        <dbReference type="SAM" id="Phobius"/>
    </source>
</evidence>
<dbReference type="AlphaFoldDB" id="A0A2H4R882"/>
<sequence>MNMKKRILSPHLTIFRSFNSSLDSILIRIFATILSINLIYFIYYDIVFTNYVYTNIVNLNICQDYFYVMDTNTVITQLHIFYPLYLLNLHDLYIFSFFNLGLIGFCIIVKLSKYFRFLFNLFYIKLILNI</sequence>
<dbReference type="EMBL" id="MG202006">
    <property type="protein sequence ID" value="ATY40865.1"/>
    <property type="molecule type" value="Genomic_DNA"/>
</dbReference>
<accession>A0A2H4R882</accession>
<proteinExistence type="predicted"/>